<gene>
    <name evidence="1" type="ORF">EAT49_03630</name>
</gene>
<dbReference type="EMBL" id="RDRB01000002">
    <property type="protein sequence ID" value="ROU03409.1"/>
    <property type="molecule type" value="Genomic_DNA"/>
</dbReference>
<accession>A0A3N2R7F5</accession>
<dbReference type="OrthoDB" id="1407035at2"/>
<dbReference type="GO" id="GO:0008146">
    <property type="term" value="F:sulfotransferase activity"/>
    <property type="evidence" value="ECO:0007669"/>
    <property type="project" value="InterPro"/>
</dbReference>
<keyword evidence="2" id="KW-1185">Reference proteome</keyword>
<dbReference type="InterPro" id="IPR027417">
    <property type="entry name" value="P-loop_NTPase"/>
</dbReference>
<dbReference type="RefSeq" id="WP_123640943.1">
    <property type="nucleotide sequence ID" value="NZ_ML119082.1"/>
</dbReference>
<proteinExistence type="predicted"/>
<reference evidence="1 2" key="1">
    <citation type="submission" date="2018-10" db="EMBL/GenBank/DDBJ databases">
        <title>Histidinibacterium lentulum gen. nov., sp. nov., a marine bacterium from the culture broth of Picochlorum sp. 122.</title>
        <authorList>
            <person name="Wang G."/>
        </authorList>
    </citation>
    <scope>NUCLEOTIDE SEQUENCE [LARGE SCALE GENOMIC DNA]</scope>
    <source>
        <strain evidence="1 2">B17</strain>
    </source>
</reference>
<dbReference type="SUPFAM" id="SSF52540">
    <property type="entry name" value="P-loop containing nucleoside triphosphate hydrolases"/>
    <property type="match status" value="1"/>
</dbReference>
<dbReference type="GO" id="GO:0016020">
    <property type="term" value="C:membrane"/>
    <property type="evidence" value="ECO:0007669"/>
    <property type="project" value="InterPro"/>
</dbReference>
<dbReference type="Gene3D" id="3.40.50.300">
    <property type="entry name" value="P-loop containing nucleotide triphosphate hydrolases"/>
    <property type="match status" value="2"/>
</dbReference>
<organism evidence="1 2">
    <name type="scientific">Histidinibacterium lentulum</name>
    <dbReference type="NCBI Taxonomy" id="2480588"/>
    <lineage>
        <taxon>Bacteria</taxon>
        <taxon>Pseudomonadati</taxon>
        <taxon>Pseudomonadota</taxon>
        <taxon>Alphaproteobacteria</taxon>
        <taxon>Rhodobacterales</taxon>
        <taxon>Paracoccaceae</taxon>
        <taxon>Histidinibacterium</taxon>
    </lineage>
</organism>
<dbReference type="InterPro" id="IPR005331">
    <property type="entry name" value="Sulfotransferase"/>
</dbReference>
<dbReference type="Pfam" id="PF03567">
    <property type="entry name" value="Sulfotransfer_2"/>
    <property type="match status" value="1"/>
</dbReference>
<name>A0A3N2R7F5_9RHOB</name>
<comment type="caution">
    <text evidence="1">The sequence shown here is derived from an EMBL/GenBank/DDBJ whole genome shotgun (WGS) entry which is preliminary data.</text>
</comment>
<evidence type="ECO:0008006" key="3">
    <source>
        <dbReference type="Google" id="ProtNLM"/>
    </source>
</evidence>
<dbReference type="Proteomes" id="UP000268016">
    <property type="component" value="Unassembled WGS sequence"/>
</dbReference>
<sequence>MFVFAHIPKTAGTALGHAFDFSSARRVFWDYDPEYRYARAVQPEISENIGFIGSYYRVIFGHFFVTKYRTLLPDAVYLTCIRHPVDRVVSQYYHLAADGRSWQGRAIQEGRMDVVDFARSDNIGNAQKVHLDGVSIRDMDHVFLTERLHESMKAFTAKFSFDFSVRAPRVNTRANREASLRANTSFIDVTESHRKKVFGLCAEDVDLYREAVDRHTAERLAYF</sequence>
<protein>
    <recommendedName>
        <fullName evidence="3">Sulfotransferase family protein</fullName>
    </recommendedName>
</protein>
<evidence type="ECO:0000313" key="2">
    <source>
        <dbReference type="Proteomes" id="UP000268016"/>
    </source>
</evidence>
<dbReference type="AlphaFoldDB" id="A0A3N2R7F5"/>
<evidence type="ECO:0000313" key="1">
    <source>
        <dbReference type="EMBL" id="ROU03409.1"/>
    </source>
</evidence>